<proteinExistence type="predicted"/>
<organism evidence="2 3">
    <name type="scientific">Saccharopolyspora hirsuta</name>
    <dbReference type="NCBI Taxonomy" id="1837"/>
    <lineage>
        <taxon>Bacteria</taxon>
        <taxon>Bacillati</taxon>
        <taxon>Actinomycetota</taxon>
        <taxon>Actinomycetes</taxon>
        <taxon>Pseudonocardiales</taxon>
        <taxon>Pseudonocardiaceae</taxon>
        <taxon>Saccharopolyspora</taxon>
    </lineage>
</organism>
<reference evidence="2 3" key="1">
    <citation type="submission" date="2019-09" db="EMBL/GenBank/DDBJ databases">
        <title>Draft genome sequence of the thermophilic Saccharopolyspora hirsuta VKM Ac-666T.</title>
        <authorList>
            <person name="Lobastova T.G."/>
            <person name="Fokina V."/>
            <person name="Bragin E.Y."/>
            <person name="Shtratnikova V.Y."/>
            <person name="Starodumova I.P."/>
            <person name="Tarlachkov S.V."/>
            <person name="Donova M.V."/>
        </authorList>
    </citation>
    <scope>NUCLEOTIDE SEQUENCE [LARGE SCALE GENOMIC DNA]</scope>
    <source>
        <strain evidence="2 3">VKM Ac-666</strain>
    </source>
</reference>
<dbReference type="RefSeq" id="WP_150065829.1">
    <property type="nucleotide sequence ID" value="NZ_VWPH01000003.1"/>
</dbReference>
<dbReference type="Gene3D" id="1.10.260.40">
    <property type="entry name" value="lambda repressor-like DNA-binding domains"/>
    <property type="match status" value="1"/>
</dbReference>
<sequence length="284" mass="31457">MLEPDSRDQGRKHLAEALRELRKAAGLSGERLAARAAMSQSKVSRIESGKVLPTVVDVERIVTALGVPSEVATELLSLARAANVDYASWRSYARVGLWRKQAELKALAASSATVRQFLPVIPSGLIQAPDYARAVLTPAVEGNPARNIERAVKARLDSQEVLEDESRRFHFLLTEQAISWQRAEPGVMASQLRHMAGLLDRQNLDLSIIPGGVTVRASPLNVFVVYDDRLVIVELFSGEVALRDPQDVSYHLNLFDYFRERAVSGDDARQILETAADQFMRARD</sequence>
<name>A0A5M7C3Z6_SACHI</name>
<evidence type="ECO:0000313" key="3">
    <source>
        <dbReference type="Proteomes" id="UP000323946"/>
    </source>
</evidence>
<dbReference type="GO" id="GO:0003677">
    <property type="term" value="F:DNA binding"/>
    <property type="evidence" value="ECO:0007669"/>
    <property type="project" value="InterPro"/>
</dbReference>
<feature type="domain" description="HTH cro/C1-type" evidence="1">
    <location>
        <begin position="18"/>
        <end position="71"/>
    </location>
</feature>
<dbReference type="Proteomes" id="UP000323946">
    <property type="component" value="Unassembled WGS sequence"/>
</dbReference>
<protein>
    <submittedName>
        <fullName evidence="2">Helix-turn-helix domain-containing protein</fullName>
    </submittedName>
</protein>
<comment type="caution">
    <text evidence="2">The sequence shown here is derived from an EMBL/GenBank/DDBJ whole genome shotgun (WGS) entry which is preliminary data.</text>
</comment>
<dbReference type="SMART" id="SM00530">
    <property type="entry name" value="HTH_XRE"/>
    <property type="match status" value="1"/>
</dbReference>
<dbReference type="AlphaFoldDB" id="A0A5M7C3Z6"/>
<dbReference type="OrthoDB" id="4966777at2"/>
<dbReference type="PROSITE" id="PS50943">
    <property type="entry name" value="HTH_CROC1"/>
    <property type="match status" value="1"/>
</dbReference>
<accession>A0A5M7C3Z6</accession>
<dbReference type="InterPro" id="IPR043917">
    <property type="entry name" value="DUF5753"/>
</dbReference>
<gene>
    <name evidence="2" type="ORF">F1721_07520</name>
</gene>
<dbReference type="SUPFAM" id="SSF47413">
    <property type="entry name" value="lambda repressor-like DNA-binding domains"/>
    <property type="match status" value="1"/>
</dbReference>
<keyword evidence="3" id="KW-1185">Reference proteome</keyword>
<dbReference type="Pfam" id="PF13560">
    <property type="entry name" value="HTH_31"/>
    <property type="match status" value="1"/>
</dbReference>
<dbReference type="EMBL" id="VWPH01000003">
    <property type="protein sequence ID" value="KAA5836170.1"/>
    <property type="molecule type" value="Genomic_DNA"/>
</dbReference>
<dbReference type="CDD" id="cd00093">
    <property type="entry name" value="HTH_XRE"/>
    <property type="match status" value="1"/>
</dbReference>
<dbReference type="Pfam" id="PF19054">
    <property type="entry name" value="DUF5753"/>
    <property type="match status" value="1"/>
</dbReference>
<dbReference type="InterPro" id="IPR010982">
    <property type="entry name" value="Lambda_DNA-bd_dom_sf"/>
</dbReference>
<evidence type="ECO:0000259" key="1">
    <source>
        <dbReference type="PROSITE" id="PS50943"/>
    </source>
</evidence>
<evidence type="ECO:0000313" key="2">
    <source>
        <dbReference type="EMBL" id="KAA5836170.1"/>
    </source>
</evidence>
<dbReference type="InterPro" id="IPR001387">
    <property type="entry name" value="Cro/C1-type_HTH"/>
</dbReference>